<reference evidence="2 3" key="1">
    <citation type="submission" date="2020-05" db="EMBL/GenBank/DDBJ databases">
        <title>MicrobeNet Type strains.</title>
        <authorList>
            <person name="Nicholson A.C."/>
        </authorList>
    </citation>
    <scope>NUCLEOTIDE SEQUENCE [LARGE SCALE GENOMIC DNA]</scope>
    <source>
        <strain evidence="2 3">JCM 3224</strain>
    </source>
</reference>
<sequence length="191" mass="20450">MTAVNRPARLNRTLIALIGLLLLVAGGYAIAAQRGWLGWVDRSAALTPGTAAPATWVFYAIVVGAITVGLLCLRWLAAQLFRMPSTEKWQLADEKSVGATVLSSATAAAAVVADIESFDSVDSASGWLSGPGRAPELHLIVTARPEADLTELRRRILGEAVPRLRQALEVGVIPVTMELRLTDDRKSARVR</sequence>
<proteinExistence type="predicted"/>
<gene>
    <name evidence="2" type="ORF">HLB23_20735</name>
</gene>
<keyword evidence="1" id="KW-0472">Membrane</keyword>
<dbReference type="EMBL" id="JABELX010000007">
    <property type="protein sequence ID" value="NNH72255.1"/>
    <property type="molecule type" value="Genomic_DNA"/>
</dbReference>
<feature type="transmembrane region" description="Helical" evidence="1">
    <location>
        <begin position="56"/>
        <end position="77"/>
    </location>
</feature>
<comment type="caution">
    <text evidence="2">The sequence shown here is derived from an EMBL/GenBank/DDBJ whole genome shotgun (WGS) entry which is preliminary data.</text>
</comment>
<evidence type="ECO:0000313" key="3">
    <source>
        <dbReference type="Proteomes" id="UP000586827"/>
    </source>
</evidence>
<keyword evidence="1" id="KW-1133">Transmembrane helix</keyword>
<evidence type="ECO:0000313" key="2">
    <source>
        <dbReference type="EMBL" id="NNH72255.1"/>
    </source>
</evidence>
<organism evidence="2 3">
    <name type="scientific">Nocardia uniformis</name>
    <dbReference type="NCBI Taxonomy" id="53432"/>
    <lineage>
        <taxon>Bacteria</taxon>
        <taxon>Bacillati</taxon>
        <taxon>Actinomycetota</taxon>
        <taxon>Actinomycetes</taxon>
        <taxon>Mycobacteriales</taxon>
        <taxon>Nocardiaceae</taxon>
        <taxon>Nocardia</taxon>
    </lineage>
</organism>
<dbReference type="Proteomes" id="UP000586827">
    <property type="component" value="Unassembled WGS sequence"/>
</dbReference>
<protein>
    <submittedName>
        <fullName evidence="2">Alkaline shock response membrane anchor protein AmaP</fullName>
    </submittedName>
</protein>
<keyword evidence="1" id="KW-0812">Transmembrane</keyword>
<keyword evidence="3" id="KW-1185">Reference proteome</keyword>
<evidence type="ECO:0000256" key="1">
    <source>
        <dbReference type="SAM" id="Phobius"/>
    </source>
</evidence>
<dbReference type="AlphaFoldDB" id="A0A849C7F9"/>
<dbReference type="RefSeq" id="WP_067518888.1">
    <property type="nucleotide sequence ID" value="NZ_JABELX010000007.1"/>
</dbReference>
<name>A0A849C7F9_9NOCA</name>
<accession>A0A849C7F9</accession>